<gene>
    <name evidence="1" type="ORF">AAE3_LOCUS3387</name>
</gene>
<protein>
    <submittedName>
        <fullName evidence="1">Uncharacterized protein</fullName>
    </submittedName>
</protein>
<accession>A0A8S0W8E8</accession>
<comment type="caution">
    <text evidence="1">The sequence shown here is derived from an EMBL/GenBank/DDBJ whole genome shotgun (WGS) entry which is preliminary data.</text>
</comment>
<sequence length="145" mass="15984">MFDPEQIRRRGRTTYRPAPLLKEGICDGFLMYVADIYQTGLLSNTSGTCFVMIASIGLHWRQARLSPCQKLAKVAHLLPESDSVTLEGSKARQGVSMISAIQLIPESSPYRQILPNIAWTPTVVSCVVKEAGPAWDGRPRKKGSP</sequence>
<proteinExistence type="predicted"/>
<dbReference type="AlphaFoldDB" id="A0A8S0W8E8"/>
<keyword evidence="2" id="KW-1185">Reference proteome</keyword>
<dbReference type="Proteomes" id="UP000467700">
    <property type="component" value="Unassembled WGS sequence"/>
</dbReference>
<organism evidence="1 2">
    <name type="scientific">Cyclocybe aegerita</name>
    <name type="common">Black poplar mushroom</name>
    <name type="synonym">Agrocybe aegerita</name>
    <dbReference type="NCBI Taxonomy" id="1973307"/>
    <lineage>
        <taxon>Eukaryota</taxon>
        <taxon>Fungi</taxon>
        <taxon>Dikarya</taxon>
        <taxon>Basidiomycota</taxon>
        <taxon>Agaricomycotina</taxon>
        <taxon>Agaricomycetes</taxon>
        <taxon>Agaricomycetidae</taxon>
        <taxon>Agaricales</taxon>
        <taxon>Agaricineae</taxon>
        <taxon>Bolbitiaceae</taxon>
        <taxon>Cyclocybe</taxon>
    </lineage>
</organism>
<dbReference type="EMBL" id="CACVBS010000032">
    <property type="protein sequence ID" value="CAA7261266.1"/>
    <property type="molecule type" value="Genomic_DNA"/>
</dbReference>
<reference evidence="1 2" key="1">
    <citation type="submission" date="2020-01" db="EMBL/GenBank/DDBJ databases">
        <authorList>
            <person name="Gupta K D."/>
        </authorList>
    </citation>
    <scope>NUCLEOTIDE SEQUENCE [LARGE SCALE GENOMIC DNA]</scope>
</reference>
<name>A0A8S0W8E8_CYCAE</name>
<evidence type="ECO:0000313" key="2">
    <source>
        <dbReference type="Proteomes" id="UP000467700"/>
    </source>
</evidence>
<evidence type="ECO:0000313" key="1">
    <source>
        <dbReference type="EMBL" id="CAA7261266.1"/>
    </source>
</evidence>